<keyword evidence="2" id="KW-1185">Reference proteome</keyword>
<sequence>MAKFYDSSDDKGLNYHIVSVFGSQSTGKSTLLNKLFGTKFDVMDETKRQQTTKGIWLSHANVIASAESEEPHQNEHNIYVLDVEGVDGREKAEDKDFERKSALFALATSEVLIINIWEHQVGLYQGANMELLKTVFEVNLSLFSSNRQKCLLLFVIRDFTGVTPLSNLSNSLTTDLNKVWEGLNKPEGCEELDLTDFFDLKFESIAHKHFQPEKFELDIKSLGDKFYDETTLLNTKYHRGIPVDAWTLYSQQIWEQIELNKDLDLPTQQILVARFRCDEISEQAYIAFEKEFRTIDFSTIQEPEKIAEIFQKLRTETLKDYDEQASRYMNSVWTN</sequence>
<proteinExistence type="predicted"/>
<name>A0ACB5TFZ7_AMBMO</name>
<dbReference type="Proteomes" id="UP001165064">
    <property type="component" value="Unassembled WGS sequence"/>
</dbReference>
<reference evidence="1" key="1">
    <citation type="submission" date="2023-04" db="EMBL/GenBank/DDBJ databases">
        <title>Ambrosiozyma monospora NBRC 10751.</title>
        <authorList>
            <person name="Ichikawa N."/>
            <person name="Sato H."/>
            <person name="Tonouchi N."/>
        </authorList>
    </citation>
    <scope>NUCLEOTIDE SEQUENCE</scope>
    <source>
        <strain evidence="1">NBRC 10751</strain>
    </source>
</reference>
<comment type="caution">
    <text evidence="1">The sequence shown here is derived from an EMBL/GenBank/DDBJ whole genome shotgun (WGS) entry which is preliminary data.</text>
</comment>
<organism evidence="1 2">
    <name type="scientific">Ambrosiozyma monospora</name>
    <name type="common">Yeast</name>
    <name type="synonym">Endomycopsis monosporus</name>
    <dbReference type="NCBI Taxonomy" id="43982"/>
    <lineage>
        <taxon>Eukaryota</taxon>
        <taxon>Fungi</taxon>
        <taxon>Dikarya</taxon>
        <taxon>Ascomycota</taxon>
        <taxon>Saccharomycotina</taxon>
        <taxon>Pichiomycetes</taxon>
        <taxon>Pichiales</taxon>
        <taxon>Pichiaceae</taxon>
        <taxon>Ambrosiozyma</taxon>
    </lineage>
</organism>
<dbReference type="EMBL" id="BSXS01007201">
    <property type="protein sequence ID" value="GME87814.1"/>
    <property type="molecule type" value="Genomic_DNA"/>
</dbReference>
<evidence type="ECO:0000313" key="2">
    <source>
        <dbReference type="Proteomes" id="UP001165064"/>
    </source>
</evidence>
<gene>
    <name evidence="1" type="ORF">Amon02_000826200</name>
</gene>
<evidence type="ECO:0000313" key="1">
    <source>
        <dbReference type="EMBL" id="GME87814.1"/>
    </source>
</evidence>
<accession>A0ACB5TFZ7</accession>
<protein>
    <submittedName>
        <fullName evidence="1">Unnamed protein product</fullName>
    </submittedName>
</protein>